<feature type="compositionally biased region" description="Basic and acidic residues" evidence="1">
    <location>
        <begin position="825"/>
        <end position="837"/>
    </location>
</feature>
<feature type="region of interest" description="Disordered" evidence="1">
    <location>
        <begin position="569"/>
        <end position="657"/>
    </location>
</feature>
<feature type="region of interest" description="Disordered" evidence="1">
    <location>
        <begin position="508"/>
        <end position="542"/>
    </location>
</feature>
<feature type="region of interest" description="Disordered" evidence="1">
    <location>
        <begin position="673"/>
        <end position="792"/>
    </location>
</feature>
<feature type="compositionally biased region" description="Basic and acidic residues" evidence="1">
    <location>
        <begin position="609"/>
        <end position="627"/>
    </location>
</feature>
<dbReference type="AlphaFoldDB" id="A0A6P5XXZ5"/>
<accession>A0A6P5XXZ5</accession>
<feature type="compositionally biased region" description="Basic residues" evidence="1">
    <location>
        <begin position="685"/>
        <end position="695"/>
    </location>
</feature>
<feature type="compositionally biased region" description="Polar residues" evidence="1">
    <location>
        <begin position="723"/>
        <end position="743"/>
    </location>
</feature>
<gene>
    <name evidence="3" type="primary">LOC111287063</name>
</gene>
<feature type="region of interest" description="Disordered" evidence="1">
    <location>
        <begin position="950"/>
        <end position="972"/>
    </location>
</feature>
<sequence>MEMEKPDSAAGSGGSSVLNTVFIDTSLDTHLAMIVSDSDTVSDLKKKILYEHPLCFPKIGEIKINALKVKRRGYLYHLSDSMFVKSAFDGMSKSWFLSVDASSAEEHRENHNSRKPDAGNVVACFGITNNNSSADVVDLLPGGTSKRLSNINDASLPEDGNKCHAKQNSASQQFGFSNSTKENSEDLHMEVEHTADSNSKVLFPANNKESRPKVQEKDVGDNKICEDLPASVAASVLKEKHKIKKRSKDVIHDHDVRKNGALVVESGKDALSSDNVLQENSFQNGRSAVWNDKNLADESCRSLSSARNMRSATRKRMVDDGTKVSGEHSECETNKHKDVSVSEQEYKLTENSSLSGPASKKKHKAEKKDGNENSLIKNGVSISDFVKQGTGPDTTTSDLGQKLESTSAILDHLNTESVKENRLLAANDSGGKKKRKKRKSNVTQAGSEISSAKDVNVGTFQAIEAINHKDVGSEVDPEFVLEKFSTGGAISEPCLISSMEMQEGSKACRVPRSGVGGDDMDDTDDGNMESIQSKNEAPEPDVASVIKTRDSIDQNASHVDGHPTILPQEGISHHNDNGVSGYENQSGTLEDKIMEPKKSAKKIKKSKKTKDPVGGKEAVDVLHDKCPTSDISPAEHPASVGCDHLSDNAEQDGTTDVRSDDIIGDVLESLQQCNNGPANAENMVKKSRKKTKKKSSNVVVPPELQGKDDVDHWDPTVPADNMSEVSASSKSTSRIAKVNSSSAVHLKGSDLGSKNNTGVGISPDHTQLDSSQNTLKSNHEGRPIQNVVNVDHPKSAIEVPCESERIESQHQHAIVDSGEILIDKVTNKRGVETEVKEKKKKKKKPDVQSCGSRLDLPSSQMLNGNQCKEAKAPAAKSSSVQSQRLSSKVEPHSSNVQSSKTLLTISASAAKEPLQSNKSDKINSIPKEAQRPIHINSSRAHILVEKNNAHAVSSSSLERSKDTINLNKGGNEHRSHLEIAKAAGSNNGKVMNSLANKKSLLPIAGTIFKHSSDKDSSDDEDGAGNSDASTRTPSNSSSTDDSDDSEMNISSSRNGSYNSEGEEGAGRNRKNPGPCSPKSMPLHAILRNSSSYKKAKLTASQDLDSQPDEFVPDSQAV</sequence>
<proteinExistence type="predicted"/>
<evidence type="ECO:0000313" key="2">
    <source>
        <dbReference type="Proteomes" id="UP000515121"/>
    </source>
</evidence>
<dbReference type="RefSeq" id="XP_022733002.1">
    <property type="nucleotide sequence ID" value="XM_022877267.1"/>
</dbReference>
<evidence type="ECO:0000313" key="3">
    <source>
        <dbReference type="RefSeq" id="XP_022733002.1"/>
    </source>
</evidence>
<feature type="compositionally biased region" description="Polar residues" evidence="1">
    <location>
        <begin position="1087"/>
        <end position="1104"/>
    </location>
</feature>
<feature type="region of interest" description="Disordered" evidence="1">
    <location>
        <begin position="825"/>
        <end position="899"/>
    </location>
</feature>
<feature type="compositionally biased region" description="Low complexity" evidence="1">
    <location>
        <begin position="872"/>
        <end position="888"/>
    </location>
</feature>
<dbReference type="OrthoDB" id="1093005at2759"/>
<organism evidence="2 3">
    <name type="scientific">Durio zibethinus</name>
    <name type="common">Durian</name>
    <dbReference type="NCBI Taxonomy" id="66656"/>
    <lineage>
        <taxon>Eukaryota</taxon>
        <taxon>Viridiplantae</taxon>
        <taxon>Streptophyta</taxon>
        <taxon>Embryophyta</taxon>
        <taxon>Tracheophyta</taxon>
        <taxon>Spermatophyta</taxon>
        <taxon>Magnoliopsida</taxon>
        <taxon>eudicotyledons</taxon>
        <taxon>Gunneridae</taxon>
        <taxon>Pentapetalae</taxon>
        <taxon>rosids</taxon>
        <taxon>malvids</taxon>
        <taxon>Malvales</taxon>
        <taxon>Malvaceae</taxon>
        <taxon>Helicteroideae</taxon>
        <taxon>Durio</taxon>
    </lineage>
</organism>
<feature type="compositionally biased region" description="Polar residues" evidence="1">
    <location>
        <begin position="950"/>
        <end position="968"/>
    </location>
</feature>
<dbReference type="KEGG" id="dzi:111287063"/>
<keyword evidence="2" id="KW-1185">Reference proteome</keyword>
<feature type="compositionally biased region" description="Low complexity" evidence="1">
    <location>
        <begin position="1026"/>
        <end position="1039"/>
    </location>
</feature>
<name>A0A6P5XXZ5_DURZI</name>
<feature type="compositionally biased region" description="Polar residues" evidence="1">
    <location>
        <begin position="166"/>
        <end position="181"/>
    </location>
</feature>
<feature type="region of interest" description="Disordered" evidence="1">
    <location>
        <begin position="306"/>
        <end position="376"/>
    </location>
</feature>
<feature type="compositionally biased region" description="Basic and acidic residues" evidence="1">
    <location>
        <begin position="316"/>
        <end position="348"/>
    </location>
</feature>
<feature type="region of interest" description="Disordered" evidence="1">
    <location>
        <begin position="1009"/>
        <end position="1117"/>
    </location>
</feature>
<feature type="region of interest" description="Disordered" evidence="1">
    <location>
        <begin position="160"/>
        <end position="181"/>
    </location>
</feature>
<reference evidence="3" key="1">
    <citation type="submission" date="2025-08" db="UniProtKB">
        <authorList>
            <consortium name="RefSeq"/>
        </authorList>
    </citation>
    <scope>IDENTIFICATION</scope>
    <source>
        <tissue evidence="3">Fruit stalk</tissue>
    </source>
</reference>
<dbReference type="GeneID" id="111287063"/>
<evidence type="ECO:0000256" key="1">
    <source>
        <dbReference type="SAM" id="MobiDB-lite"/>
    </source>
</evidence>
<feature type="compositionally biased region" description="Polar residues" evidence="1">
    <location>
        <begin position="752"/>
        <end position="776"/>
    </location>
</feature>
<feature type="compositionally biased region" description="Basic and acidic residues" evidence="1">
    <location>
        <begin position="589"/>
        <end position="598"/>
    </location>
</feature>
<feature type="compositionally biased region" description="Basic and acidic residues" evidence="1">
    <location>
        <begin position="705"/>
        <end position="714"/>
    </location>
</feature>
<feature type="compositionally biased region" description="Basic residues" evidence="1">
    <location>
        <begin position="599"/>
        <end position="608"/>
    </location>
</feature>
<protein>
    <submittedName>
        <fullName evidence="3">Uncharacterized protein LOC111287063 isoform X1</fullName>
    </submittedName>
</protein>
<feature type="region of interest" description="Disordered" evidence="1">
    <location>
        <begin position="420"/>
        <end position="449"/>
    </location>
</feature>
<feature type="compositionally biased region" description="Acidic residues" evidence="1">
    <location>
        <begin position="518"/>
        <end position="527"/>
    </location>
</feature>
<feature type="compositionally biased region" description="Polar residues" evidence="1">
    <location>
        <begin position="1047"/>
        <end position="1059"/>
    </location>
</feature>
<dbReference type="Proteomes" id="UP000515121">
    <property type="component" value="Unplaced"/>
</dbReference>
<feature type="compositionally biased region" description="Polar residues" evidence="1">
    <location>
        <begin position="857"/>
        <end position="866"/>
    </location>
</feature>